<dbReference type="AlphaFoldDB" id="A0A8H7CWG1"/>
<comment type="caution">
    <text evidence="8">The sequence shown here is derived from an EMBL/GenBank/DDBJ whole genome shotgun (WGS) entry which is preliminary data.</text>
</comment>
<evidence type="ECO:0000256" key="5">
    <source>
        <dbReference type="SAM" id="MobiDB-lite"/>
    </source>
</evidence>
<organism evidence="8 9">
    <name type="scientific">Mycena sanguinolenta</name>
    <dbReference type="NCBI Taxonomy" id="230812"/>
    <lineage>
        <taxon>Eukaryota</taxon>
        <taxon>Fungi</taxon>
        <taxon>Dikarya</taxon>
        <taxon>Basidiomycota</taxon>
        <taxon>Agaricomycotina</taxon>
        <taxon>Agaricomycetes</taxon>
        <taxon>Agaricomycetidae</taxon>
        <taxon>Agaricales</taxon>
        <taxon>Marasmiineae</taxon>
        <taxon>Mycenaceae</taxon>
        <taxon>Mycena</taxon>
    </lineage>
</organism>
<feature type="transmembrane region" description="Helical" evidence="6">
    <location>
        <begin position="7"/>
        <end position="30"/>
    </location>
</feature>
<evidence type="ECO:0000256" key="6">
    <source>
        <dbReference type="SAM" id="Phobius"/>
    </source>
</evidence>
<evidence type="ECO:0000256" key="4">
    <source>
        <dbReference type="ARBA" id="ARBA00023136"/>
    </source>
</evidence>
<feature type="transmembrane region" description="Helical" evidence="6">
    <location>
        <begin position="143"/>
        <end position="164"/>
    </location>
</feature>
<feature type="domain" description="MARVEL" evidence="7">
    <location>
        <begin position="16"/>
        <end position="150"/>
    </location>
</feature>
<evidence type="ECO:0000313" key="8">
    <source>
        <dbReference type="EMBL" id="KAF7350561.1"/>
    </source>
</evidence>
<dbReference type="GO" id="GO:0016020">
    <property type="term" value="C:membrane"/>
    <property type="evidence" value="ECO:0007669"/>
    <property type="project" value="UniProtKB-SubCell"/>
</dbReference>
<dbReference type="OrthoDB" id="3364107at2759"/>
<evidence type="ECO:0000256" key="1">
    <source>
        <dbReference type="ARBA" id="ARBA00004141"/>
    </source>
</evidence>
<accession>A0A8H7CWG1</accession>
<feature type="transmembrane region" description="Helical" evidence="6">
    <location>
        <begin position="77"/>
        <end position="94"/>
    </location>
</feature>
<keyword evidence="3 6" id="KW-1133">Transmembrane helix</keyword>
<reference evidence="8" key="1">
    <citation type="submission" date="2020-05" db="EMBL/GenBank/DDBJ databases">
        <title>Mycena genomes resolve the evolution of fungal bioluminescence.</title>
        <authorList>
            <person name="Tsai I.J."/>
        </authorList>
    </citation>
    <scope>NUCLEOTIDE SEQUENCE</scope>
    <source>
        <strain evidence="8">160909Yilan</strain>
    </source>
</reference>
<feature type="compositionally biased region" description="Polar residues" evidence="5">
    <location>
        <begin position="207"/>
        <end position="218"/>
    </location>
</feature>
<comment type="subcellular location">
    <subcellularLocation>
        <location evidence="1">Membrane</location>
        <topology evidence="1">Multi-pass membrane protein</topology>
    </subcellularLocation>
</comment>
<evidence type="ECO:0000256" key="3">
    <source>
        <dbReference type="ARBA" id="ARBA00022989"/>
    </source>
</evidence>
<evidence type="ECO:0000256" key="2">
    <source>
        <dbReference type="ARBA" id="ARBA00022692"/>
    </source>
</evidence>
<dbReference type="Proteomes" id="UP000623467">
    <property type="component" value="Unassembled WGS sequence"/>
</dbReference>
<protein>
    <recommendedName>
        <fullName evidence="7">MARVEL domain-containing protein</fullName>
    </recommendedName>
</protein>
<evidence type="ECO:0000313" key="9">
    <source>
        <dbReference type="Proteomes" id="UP000623467"/>
    </source>
</evidence>
<keyword evidence="2 6" id="KW-0812">Transmembrane</keyword>
<keyword evidence="4 6" id="KW-0472">Membrane</keyword>
<feature type="transmembrane region" description="Helical" evidence="6">
    <location>
        <begin position="42"/>
        <end position="65"/>
    </location>
</feature>
<gene>
    <name evidence="8" type="ORF">MSAN_01615800</name>
</gene>
<feature type="region of interest" description="Disordered" evidence="5">
    <location>
        <begin position="181"/>
        <end position="218"/>
    </location>
</feature>
<dbReference type="Pfam" id="PF01284">
    <property type="entry name" value="MARVEL"/>
    <property type="match status" value="1"/>
</dbReference>
<dbReference type="InterPro" id="IPR008253">
    <property type="entry name" value="Marvel"/>
</dbReference>
<sequence>MALPVALIRLVVLSTVVVFALIALGVAAAFTSTTTSLVDETFPFAALGIATAVFTIVTVPPMIALEMLRPGGPTSMIIVEILWLAILSIMWLATGADTASNTVGCNTAQDKEATAIEHEFGVPTSETPDGICSELSALEAFAFLNWIILMGYIGMLLVMSLMAASRKHTNVWTSSVANAPFSEPAENPSVPTSHNSGTGGQPGGYSTAGSVQAGTVHV</sequence>
<evidence type="ECO:0000259" key="7">
    <source>
        <dbReference type="Pfam" id="PF01284"/>
    </source>
</evidence>
<name>A0A8H7CWG1_9AGAR</name>
<proteinExistence type="predicted"/>
<dbReference type="EMBL" id="JACAZH010000014">
    <property type="protein sequence ID" value="KAF7350561.1"/>
    <property type="molecule type" value="Genomic_DNA"/>
</dbReference>
<keyword evidence="9" id="KW-1185">Reference proteome</keyword>